<gene>
    <name evidence="1" type="ORF">RFULGI_LOCUS13527</name>
</gene>
<feature type="non-terminal residue" evidence="1">
    <location>
        <position position="101"/>
    </location>
</feature>
<dbReference type="EMBL" id="CAJVPZ010035880">
    <property type="protein sequence ID" value="CAG8750019.1"/>
    <property type="molecule type" value="Genomic_DNA"/>
</dbReference>
<organism evidence="1 2">
    <name type="scientific">Racocetra fulgida</name>
    <dbReference type="NCBI Taxonomy" id="60492"/>
    <lineage>
        <taxon>Eukaryota</taxon>
        <taxon>Fungi</taxon>
        <taxon>Fungi incertae sedis</taxon>
        <taxon>Mucoromycota</taxon>
        <taxon>Glomeromycotina</taxon>
        <taxon>Glomeromycetes</taxon>
        <taxon>Diversisporales</taxon>
        <taxon>Gigasporaceae</taxon>
        <taxon>Racocetra</taxon>
    </lineage>
</organism>
<reference evidence="1" key="1">
    <citation type="submission" date="2021-06" db="EMBL/GenBank/DDBJ databases">
        <authorList>
            <person name="Kallberg Y."/>
            <person name="Tangrot J."/>
            <person name="Rosling A."/>
        </authorList>
    </citation>
    <scope>NUCLEOTIDE SEQUENCE</scope>
    <source>
        <strain evidence="1">IN212</strain>
    </source>
</reference>
<evidence type="ECO:0000313" key="2">
    <source>
        <dbReference type="Proteomes" id="UP000789396"/>
    </source>
</evidence>
<sequence length="101" mass="11514">TVDKDIIKERLGADPPCIYAENCKLEHDEGKAHEYHEDYEDMSGCQTEGFSNCDTETGLTPPQVMIREDIPLFKEEWIEDLTHYSNTTSILPSSEFSISLN</sequence>
<dbReference type="AlphaFoldDB" id="A0A9N9NLV4"/>
<dbReference type="Proteomes" id="UP000789396">
    <property type="component" value="Unassembled WGS sequence"/>
</dbReference>
<evidence type="ECO:0000313" key="1">
    <source>
        <dbReference type="EMBL" id="CAG8750019.1"/>
    </source>
</evidence>
<protein>
    <submittedName>
        <fullName evidence="1">1153_t:CDS:1</fullName>
    </submittedName>
</protein>
<feature type="non-terminal residue" evidence="1">
    <location>
        <position position="1"/>
    </location>
</feature>
<proteinExistence type="predicted"/>
<comment type="caution">
    <text evidence="1">The sequence shown here is derived from an EMBL/GenBank/DDBJ whole genome shotgun (WGS) entry which is preliminary data.</text>
</comment>
<keyword evidence="2" id="KW-1185">Reference proteome</keyword>
<accession>A0A9N9NLV4</accession>
<dbReference type="OrthoDB" id="10523800at2759"/>
<name>A0A9N9NLV4_9GLOM</name>